<gene>
    <name evidence="2" type="ORF">PAPYR_12867</name>
</gene>
<protein>
    <submittedName>
        <fullName evidence="2">Uncharacterized protein</fullName>
    </submittedName>
</protein>
<organism evidence="2 3">
    <name type="scientific">Paratrimastix pyriformis</name>
    <dbReference type="NCBI Taxonomy" id="342808"/>
    <lineage>
        <taxon>Eukaryota</taxon>
        <taxon>Metamonada</taxon>
        <taxon>Preaxostyla</taxon>
        <taxon>Paratrimastigidae</taxon>
        <taxon>Paratrimastix</taxon>
    </lineage>
</organism>
<dbReference type="EMBL" id="JAPMOS010000371">
    <property type="protein sequence ID" value="KAJ4452851.1"/>
    <property type="molecule type" value="Genomic_DNA"/>
</dbReference>
<name>A0ABQ8U4X1_9EUKA</name>
<keyword evidence="3" id="KW-1185">Reference proteome</keyword>
<accession>A0ABQ8U4X1</accession>
<evidence type="ECO:0000256" key="1">
    <source>
        <dbReference type="SAM" id="MobiDB-lite"/>
    </source>
</evidence>
<reference evidence="2" key="1">
    <citation type="journal article" date="2022" name="bioRxiv">
        <title>Genomics of Preaxostyla Flagellates Illuminates Evolutionary Transitions and the Path Towards Mitochondrial Loss.</title>
        <authorList>
            <person name="Novak L.V.F."/>
            <person name="Treitli S.C."/>
            <person name="Pyrih J."/>
            <person name="Halakuc P."/>
            <person name="Pipaliya S.V."/>
            <person name="Vacek V."/>
            <person name="Brzon O."/>
            <person name="Soukal P."/>
            <person name="Eme L."/>
            <person name="Dacks J.B."/>
            <person name="Karnkowska A."/>
            <person name="Elias M."/>
            <person name="Hampl V."/>
        </authorList>
    </citation>
    <scope>NUCLEOTIDE SEQUENCE</scope>
    <source>
        <strain evidence="2">RCP-MX</strain>
    </source>
</reference>
<sequence length="177" mass="19655">MRIRGGGWCVGGYLCEACKRPRRSSCAAIPGGRSQPGPTSFTTTVAGSTGDLPVRTRFVHRRLTRRRGRADGRQGPVIRPAHGAALRPMNDCFNQDPATAPRRLHLTDYQVRHATSGPRVRRRWSALSFRCRGGPLTARPPARNFSRTWPLAPLVRFLAHSISRPALDRRLFPIAQA</sequence>
<evidence type="ECO:0000313" key="3">
    <source>
        <dbReference type="Proteomes" id="UP001141327"/>
    </source>
</evidence>
<feature type="region of interest" description="Disordered" evidence="1">
    <location>
        <begin position="28"/>
        <end position="50"/>
    </location>
</feature>
<feature type="compositionally biased region" description="Polar residues" evidence="1">
    <location>
        <begin position="36"/>
        <end position="47"/>
    </location>
</feature>
<proteinExistence type="predicted"/>
<comment type="caution">
    <text evidence="2">The sequence shown here is derived from an EMBL/GenBank/DDBJ whole genome shotgun (WGS) entry which is preliminary data.</text>
</comment>
<evidence type="ECO:0000313" key="2">
    <source>
        <dbReference type="EMBL" id="KAJ4452851.1"/>
    </source>
</evidence>
<dbReference type="Proteomes" id="UP001141327">
    <property type="component" value="Unassembled WGS sequence"/>
</dbReference>